<proteinExistence type="inferred from homology"/>
<dbReference type="InterPro" id="IPR008166">
    <property type="entry name" value="Glyco_transf_92"/>
</dbReference>
<dbReference type="PANTHER" id="PTHR21461:SF80">
    <property type="entry name" value="GLYCOSYLTRANSFERASE FAMILY 92 PROTEIN"/>
    <property type="match status" value="1"/>
</dbReference>
<dbReference type="GO" id="GO:0016020">
    <property type="term" value="C:membrane"/>
    <property type="evidence" value="ECO:0007669"/>
    <property type="project" value="UniProtKB-SubCell"/>
</dbReference>
<evidence type="ECO:0000313" key="9">
    <source>
        <dbReference type="EMBL" id="VDK54307.1"/>
    </source>
</evidence>
<evidence type="ECO:0000256" key="6">
    <source>
        <dbReference type="ARBA" id="ARBA00022989"/>
    </source>
</evidence>
<dbReference type="Pfam" id="PF01697">
    <property type="entry name" value="Glyco_transf_92"/>
    <property type="match status" value="1"/>
</dbReference>
<dbReference type="AlphaFoldDB" id="A0A183DC87"/>
<dbReference type="GO" id="GO:0016757">
    <property type="term" value="F:glycosyltransferase activity"/>
    <property type="evidence" value="ECO:0007669"/>
    <property type="project" value="UniProtKB-UniRule"/>
</dbReference>
<keyword evidence="4 8" id="KW-0808">Transferase</keyword>
<comment type="similarity">
    <text evidence="2 8">Belongs to the glycosyltransferase 92 family.</text>
</comment>
<evidence type="ECO:0000256" key="8">
    <source>
        <dbReference type="RuleBase" id="RU366017"/>
    </source>
</evidence>
<evidence type="ECO:0000313" key="11">
    <source>
        <dbReference type="WBParaSite" id="GPUH_0000633701-mRNA-1"/>
    </source>
</evidence>
<dbReference type="GO" id="GO:0005737">
    <property type="term" value="C:cytoplasm"/>
    <property type="evidence" value="ECO:0007669"/>
    <property type="project" value="TreeGrafter"/>
</dbReference>
<dbReference type="OrthoDB" id="2526284at2759"/>
<keyword evidence="10" id="KW-1185">Reference proteome</keyword>
<sequence>MPAPDNTIQLLFASLYNSTGFQLQFWIAQGATKFYIYVHSMAPEVNALLRVYEKSAEVDVERINWAPLPTAGEIMDDSDPNLRIYRTEVLLQFLFCLPTWTHQVAPPKLIQSILQCPSFQVVTSINDCILRSRSHTKYLVSADLDEIIVARKEASLLKMLDKEQKLSNKSRGFIIRSSYALYEVYSRPFKCFYSYF</sequence>
<reference evidence="9 10" key="2">
    <citation type="submission" date="2018-11" db="EMBL/GenBank/DDBJ databases">
        <authorList>
            <consortium name="Pathogen Informatics"/>
        </authorList>
    </citation>
    <scope>NUCLEOTIDE SEQUENCE [LARGE SCALE GENOMIC DNA]</scope>
</reference>
<keyword evidence="6" id="KW-1133">Transmembrane helix</keyword>
<evidence type="ECO:0000256" key="7">
    <source>
        <dbReference type="ARBA" id="ARBA00023136"/>
    </source>
</evidence>
<comment type="subcellular location">
    <subcellularLocation>
        <location evidence="1">Membrane</location>
        <topology evidence="1">Single-pass membrane protein</topology>
    </subcellularLocation>
</comment>
<evidence type="ECO:0000256" key="3">
    <source>
        <dbReference type="ARBA" id="ARBA00022676"/>
    </source>
</evidence>
<protein>
    <recommendedName>
        <fullName evidence="8">Glycosyltransferase family 92 protein</fullName>
        <ecNumber evidence="8">2.4.1.-</ecNumber>
    </recommendedName>
</protein>
<dbReference type="EC" id="2.4.1.-" evidence="8"/>
<accession>A0A183DC87</accession>
<reference evidence="11" key="1">
    <citation type="submission" date="2016-06" db="UniProtKB">
        <authorList>
            <consortium name="WormBaseParasite"/>
        </authorList>
    </citation>
    <scope>IDENTIFICATION</scope>
</reference>
<evidence type="ECO:0000256" key="2">
    <source>
        <dbReference type="ARBA" id="ARBA00007647"/>
    </source>
</evidence>
<evidence type="ECO:0000313" key="10">
    <source>
        <dbReference type="Proteomes" id="UP000271098"/>
    </source>
</evidence>
<organism evidence="11">
    <name type="scientific">Gongylonema pulchrum</name>
    <dbReference type="NCBI Taxonomy" id="637853"/>
    <lineage>
        <taxon>Eukaryota</taxon>
        <taxon>Metazoa</taxon>
        <taxon>Ecdysozoa</taxon>
        <taxon>Nematoda</taxon>
        <taxon>Chromadorea</taxon>
        <taxon>Rhabditida</taxon>
        <taxon>Spirurina</taxon>
        <taxon>Spiruromorpha</taxon>
        <taxon>Spiruroidea</taxon>
        <taxon>Gongylonematidae</taxon>
        <taxon>Gongylonema</taxon>
    </lineage>
</organism>
<keyword evidence="7" id="KW-0472">Membrane</keyword>
<name>A0A183DC87_9BILA</name>
<dbReference type="WBParaSite" id="GPUH_0000633701-mRNA-1">
    <property type="protein sequence ID" value="GPUH_0000633701-mRNA-1"/>
    <property type="gene ID" value="GPUH_0000633701"/>
</dbReference>
<evidence type="ECO:0000256" key="4">
    <source>
        <dbReference type="ARBA" id="ARBA00022679"/>
    </source>
</evidence>
<dbReference type="EMBL" id="UYRT01014718">
    <property type="protein sequence ID" value="VDK54307.1"/>
    <property type="molecule type" value="Genomic_DNA"/>
</dbReference>
<keyword evidence="5" id="KW-0812">Transmembrane</keyword>
<evidence type="ECO:0000256" key="5">
    <source>
        <dbReference type="ARBA" id="ARBA00022692"/>
    </source>
</evidence>
<keyword evidence="3 8" id="KW-0328">Glycosyltransferase</keyword>
<dbReference type="Proteomes" id="UP000271098">
    <property type="component" value="Unassembled WGS sequence"/>
</dbReference>
<evidence type="ECO:0000256" key="1">
    <source>
        <dbReference type="ARBA" id="ARBA00004167"/>
    </source>
</evidence>
<gene>
    <name evidence="9" type="ORF">GPUH_LOCUS6330</name>
</gene>
<dbReference type="PANTHER" id="PTHR21461">
    <property type="entry name" value="GLYCOSYLTRANSFERASE FAMILY 92 PROTEIN"/>
    <property type="match status" value="1"/>
</dbReference>